<evidence type="ECO:0000313" key="3">
    <source>
        <dbReference type="Proteomes" id="UP000265715"/>
    </source>
</evidence>
<keyword evidence="1" id="KW-0812">Transmembrane</keyword>
<proteinExistence type="predicted"/>
<evidence type="ECO:0008006" key="4">
    <source>
        <dbReference type="Google" id="ProtNLM"/>
    </source>
</evidence>
<evidence type="ECO:0000256" key="1">
    <source>
        <dbReference type="SAM" id="Phobius"/>
    </source>
</evidence>
<dbReference type="AlphaFoldDB" id="A0A399ENN9"/>
<name>A0A399ENN9_9DEIN</name>
<gene>
    <name evidence="2" type="ORF">Mterra_01788</name>
</gene>
<dbReference type="RefSeq" id="WP_170159613.1">
    <property type="nucleotide sequence ID" value="NZ_QXDL01000063.1"/>
</dbReference>
<organism evidence="2 3">
    <name type="scientific">Calidithermus terrae</name>
    <dbReference type="NCBI Taxonomy" id="1408545"/>
    <lineage>
        <taxon>Bacteria</taxon>
        <taxon>Thermotogati</taxon>
        <taxon>Deinococcota</taxon>
        <taxon>Deinococci</taxon>
        <taxon>Thermales</taxon>
        <taxon>Thermaceae</taxon>
        <taxon>Calidithermus</taxon>
    </lineage>
</organism>
<dbReference type="Proteomes" id="UP000265715">
    <property type="component" value="Unassembled WGS sequence"/>
</dbReference>
<feature type="transmembrane region" description="Helical" evidence="1">
    <location>
        <begin position="29"/>
        <end position="46"/>
    </location>
</feature>
<sequence length="49" mass="5087">MNTFVGLLAFAPFLGGVLADALGYRAVFLGAMVFVGASWVAVGRLGRRA</sequence>
<keyword evidence="1" id="KW-0472">Membrane</keyword>
<evidence type="ECO:0000313" key="2">
    <source>
        <dbReference type="EMBL" id="RIH85133.1"/>
    </source>
</evidence>
<reference evidence="2 3" key="1">
    <citation type="submission" date="2018-08" db="EMBL/GenBank/DDBJ databases">
        <title>Meiothermus terrae DSM 26712 genome sequencing project.</title>
        <authorList>
            <person name="Da Costa M.S."/>
            <person name="Albuquerque L."/>
            <person name="Raposo P."/>
            <person name="Froufe H.J.C."/>
            <person name="Barroso C.S."/>
            <person name="Egas C."/>
        </authorList>
    </citation>
    <scope>NUCLEOTIDE SEQUENCE [LARGE SCALE GENOMIC DNA]</scope>
    <source>
        <strain evidence="2 3">DSM 26712</strain>
    </source>
</reference>
<dbReference type="EMBL" id="QXDL01000063">
    <property type="protein sequence ID" value="RIH85133.1"/>
    <property type="molecule type" value="Genomic_DNA"/>
</dbReference>
<accession>A0A399ENN9</accession>
<keyword evidence="3" id="KW-1185">Reference proteome</keyword>
<comment type="caution">
    <text evidence="2">The sequence shown here is derived from an EMBL/GenBank/DDBJ whole genome shotgun (WGS) entry which is preliminary data.</text>
</comment>
<protein>
    <recommendedName>
        <fullName evidence="4">Major facilitator superfamily (MFS) profile domain-containing protein</fullName>
    </recommendedName>
</protein>
<keyword evidence="1" id="KW-1133">Transmembrane helix</keyword>